<protein>
    <recommendedName>
        <fullName evidence="1">DUF4440 domain-containing protein</fullName>
    </recommendedName>
</protein>
<dbReference type="EMBL" id="UINC01004993">
    <property type="protein sequence ID" value="SVA18314.1"/>
    <property type="molecule type" value="Genomic_DNA"/>
</dbReference>
<dbReference type="InterPro" id="IPR027843">
    <property type="entry name" value="DUF4440"/>
</dbReference>
<dbReference type="InterPro" id="IPR032710">
    <property type="entry name" value="NTF2-like_dom_sf"/>
</dbReference>
<gene>
    <name evidence="2" type="ORF">METZ01_LOCUS71168</name>
</gene>
<evidence type="ECO:0000259" key="1">
    <source>
        <dbReference type="Pfam" id="PF14534"/>
    </source>
</evidence>
<accession>A0A381TR78</accession>
<reference evidence="2" key="1">
    <citation type="submission" date="2018-05" db="EMBL/GenBank/DDBJ databases">
        <authorList>
            <person name="Lanie J.A."/>
            <person name="Ng W.-L."/>
            <person name="Kazmierczak K.M."/>
            <person name="Andrzejewski T.M."/>
            <person name="Davidsen T.M."/>
            <person name="Wayne K.J."/>
            <person name="Tettelin H."/>
            <person name="Glass J.I."/>
            <person name="Rusch D."/>
            <person name="Podicherti R."/>
            <person name="Tsui H.-C.T."/>
            <person name="Winkler M.E."/>
        </authorList>
    </citation>
    <scope>NUCLEOTIDE SEQUENCE</scope>
</reference>
<name>A0A381TR78_9ZZZZ</name>
<proteinExistence type="predicted"/>
<feature type="domain" description="DUF4440" evidence="1">
    <location>
        <begin position="39"/>
        <end position="159"/>
    </location>
</feature>
<dbReference type="SUPFAM" id="SSF54427">
    <property type="entry name" value="NTF2-like"/>
    <property type="match status" value="1"/>
</dbReference>
<dbReference type="AlphaFoldDB" id="A0A381TR78"/>
<dbReference type="Pfam" id="PF14534">
    <property type="entry name" value="DUF4440"/>
    <property type="match status" value="1"/>
</dbReference>
<evidence type="ECO:0000313" key="2">
    <source>
        <dbReference type="EMBL" id="SVA18314.1"/>
    </source>
</evidence>
<dbReference type="Gene3D" id="3.10.450.50">
    <property type="match status" value="1"/>
</dbReference>
<organism evidence="2">
    <name type="scientific">marine metagenome</name>
    <dbReference type="NCBI Taxonomy" id="408172"/>
    <lineage>
        <taxon>unclassified sequences</taxon>
        <taxon>metagenomes</taxon>
        <taxon>ecological metagenomes</taxon>
    </lineage>
</organism>
<sequence length="169" mass="19014">MLILFKKFNYVIIVVSFLGGFFSHVNATNHEKNTDLIKIKELYKNWNSAVEASNIDGYIASLDENITLLPPGGPILNGKENYRKFLGPVFESATYKLEEKGSDIEIVGDLAIVRKRTVVYLTFKEGVENISSGGALQENVTDSNYLDILHRQDDGSWKCLVHSWKVISN</sequence>